<comment type="caution">
    <text evidence="2">The sequence shown here is derived from an EMBL/GenBank/DDBJ whole genome shotgun (WGS) entry which is preliminary data.</text>
</comment>
<sequence>MPSVHSQYGNLNILATSVTIIVVVTYTLVEIIPDLVRGSIEANLEHESRCENGGNKHRVLLENRVIDRTGQARGHGGGHGEGDCAGVNKRFNDKLDFGAKVTAGDSEFSYCPALNKNHLVSKTQNNSVCGK</sequence>
<name>A0A8H7BWT3_9FUNG</name>
<keyword evidence="1" id="KW-0472">Membrane</keyword>
<keyword evidence="3" id="KW-1185">Reference proteome</keyword>
<organism evidence="2 3">
    <name type="scientific">Apophysomyces ossiformis</name>
    <dbReference type="NCBI Taxonomy" id="679940"/>
    <lineage>
        <taxon>Eukaryota</taxon>
        <taxon>Fungi</taxon>
        <taxon>Fungi incertae sedis</taxon>
        <taxon>Mucoromycota</taxon>
        <taxon>Mucoromycotina</taxon>
        <taxon>Mucoromycetes</taxon>
        <taxon>Mucorales</taxon>
        <taxon>Mucorineae</taxon>
        <taxon>Mucoraceae</taxon>
        <taxon>Apophysomyces</taxon>
    </lineage>
</organism>
<proteinExistence type="predicted"/>
<dbReference type="AlphaFoldDB" id="A0A8H7BWT3"/>
<protein>
    <submittedName>
        <fullName evidence="2">Uncharacterized protein</fullName>
    </submittedName>
</protein>
<gene>
    <name evidence="2" type="ORF">EC973_004921</name>
</gene>
<evidence type="ECO:0000313" key="2">
    <source>
        <dbReference type="EMBL" id="KAF7729153.1"/>
    </source>
</evidence>
<feature type="transmembrane region" description="Helical" evidence="1">
    <location>
        <begin position="12"/>
        <end position="29"/>
    </location>
</feature>
<dbReference type="Proteomes" id="UP000605846">
    <property type="component" value="Unassembled WGS sequence"/>
</dbReference>
<accession>A0A8H7BWT3</accession>
<keyword evidence="1" id="KW-0812">Transmembrane</keyword>
<evidence type="ECO:0000313" key="3">
    <source>
        <dbReference type="Proteomes" id="UP000605846"/>
    </source>
</evidence>
<dbReference type="EMBL" id="JABAYA010000028">
    <property type="protein sequence ID" value="KAF7729153.1"/>
    <property type="molecule type" value="Genomic_DNA"/>
</dbReference>
<reference evidence="2" key="1">
    <citation type="submission" date="2020-01" db="EMBL/GenBank/DDBJ databases">
        <title>Genome Sequencing of Three Apophysomyces-Like Fungal Strains Confirms a Novel Fungal Genus in the Mucoromycota with divergent Burkholderia-like Endosymbiotic Bacteria.</title>
        <authorList>
            <person name="Stajich J.E."/>
            <person name="Macias A.M."/>
            <person name="Carter-House D."/>
            <person name="Lovett B."/>
            <person name="Kasson L.R."/>
            <person name="Berry K."/>
            <person name="Grigoriev I."/>
            <person name="Chang Y."/>
            <person name="Spatafora J."/>
            <person name="Kasson M.T."/>
        </authorList>
    </citation>
    <scope>NUCLEOTIDE SEQUENCE</scope>
    <source>
        <strain evidence="2">NRRL A-21654</strain>
    </source>
</reference>
<evidence type="ECO:0000256" key="1">
    <source>
        <dbReference type="SAM" id="Phobius"/>
    </source>
</evidence>
<keyword evidence="1" id="KW-1133">Transmembrane helix</keyword>